<reference evidence="1 2" key="1">
    <citation type="journal article" date="2006" name="Proc. Natl. Acad. Sci. U.S.A.">
        <title>Genomic analysis of the uncultivated marine crenarchaeote Cenarchaeum symbiosum.</title>
        <authorList>
            <person name="Hallam S.J."/>
            <person name="Konstantinidis K.T."/>
            <person name="Putnam N."/>
            <person name="Schleper C."/>
            <person name="Watanabe Y."/>
            <person name="Sugahara J."/>
            <person name="Preston C."/>
            <person name="de la Torre J."/>
            <person name="Richardson P.M."/>
            <person name="DeLong E.F."/>
        </authorList>
    </citation>
    <scope>NUCLEOTIDE SEQUENCE [LARGE SCALE GENOMIC DNA]</scope>
    <source>
        <strain evidence="2">A</strain>
    </source>
</reference>
<sequence>MGIPEEIKGYIEGQIDYYISEAGSYRQIAEEYTPEVGSVPDAAFGIIAGCVYSAFLQAYQGRGMSPSLVDMREFNVLLKGRAPLIKGAILGSLPGHQKDHKPTART</sequence>
<accession>A0RUW7</accession>
<dbReference type="KEGG" id="csy:CENSYa_0501"/>
<protein>
    <submittedName>
        <fullName evidence="1">Uncharacterized protein</fullName>
    </submittedName>
</protein>
<evidence type="ECO:0000313" key="2">
    <source>
        <dbReference type="Proteomes" id="UP000000758"/>
    </source>
</evidence>
<dbReference type="EnsemblBacteria" id="ABK77134">
    <property type="protein sequence ID" value="ABK77134"/>
    <property type="gene ID" value="CENSYa_0501"/>
</dbReference>
<dbReference type="AlphaFoldDB" id="A0RUW7"/>
<name>A0RUW7_CENSY</name>
<dbReference type="EMBL" id="DP000238">
    <property type="protein sequence ID" value="ABK77134.1"/>
    <property type="molecule type" value="Genomic_DNA"/>
</dbReference>
<gene>
    <name evidence="1" type="ordered locus">CENSYa_0501</name>
</gene>
<keyword evidence="2" id="KW-1185">Reference proteome</keyword>
<dbReference type="STRING" id="414004.CENSYa_0501"/>
<evidence type="ECO:0000313" key="1">
    <source>
        <dbReference type="EMBL" id="ABK77134.1"/>
    </source>
</evidence>
<organism evidence="1 2">
    <name type="scientific">Cenarchaeum symbiosum (strain A)</name>
    <dbReference type="NCBI Taxonomy" id="414004"/>
    <lineage>
        <taxon>Archaea</taxon>
        <taxon>Nitrososphaerota</taxon>
        <taxon>Candidatus Cenarchaeales</taxon>
        <taxon>Candidatus Cenarchaeaceae</taxon>
        <taxon>Candidatus Cenarchaeum</taxon>
    </lineage>
</organism>
<dbReference type="HOGENOM" id="CLU_2204003_0_0_2"/>
<dbReference type="Proteomes" id="UP000000758">
    <property type="component" value="Chromosome"/>
</dbReference>
<proteinExistence type="predicted"/>